<dbReference type="Pfam" id="PF01522">
    <property type="entry name" value="Polysacc_deac_1"/>
    <property type="match status" value="1"/>
</dbReference>
<comment type="function">
    <text evidence="1">Is involved in generating a small heat-stable compound (Nod), an acylated oligomer of N-acetylglucosamine, that stimulates mitosis in various plant protoplasts.</text>
</comment>
<feature type="domain" description="NodB homology" evidence="5">
    <location>
        <begin position="51"/>
        <end position="147"/>
    </location>
</feature>
<protein>
    <recommendedName>
        <fullName evidence="3">Chitooligosaccharide deacetylase</fullName>
    </recommendedName>
    <alternativeName>
        <fullName evidence="4">Nodulation protein B</fullName>
    </alternativeName>
</protein>
<dbReference type="InterPro" id="IPR002509">
    <property type="entry name" value="NODB_dom"/>
</dbReference>
<dbReference type="InterPro" id="IPR011330">
    <property type="entry name" value="Glyco_hydro/deAcase_b/a-brl"/>
</dbReference>
<evidence type="ECO:0000256" key="1">
    <source>
        <dbReference type="ARBA" id="ARBA00003236"/>
    </source>
</evidence>
<evidence type="ECO:0000313" key="7">
    <source>
        <dbReference type="Proteomes" id="UP000251075"/>
    </source>
</evidence>
<gene>
    <name evidence="6" type="ORF">CU669_11050</name>
</gene>
<accession>A0A364NXP2</accession>
<dbReference type="EMBL" id="PGTO01000007">
    <property type="protein sequence ID" value="RAU21836.1"/>
    <property type="molecule type" value="Genomic_DNA"/>
</dbReference>
<evidence type="ECO:0000313" key="6">
    <source>
        <dbReference type="EMBL" id="RAU21836.1"/>
    </source>
</evidence>
<evidence type="ECO:0000256" key="3">
    <source>
        <dbReference type="ARBA" id="ARBA00020071"/>
    </source>
</evidence>
<proteinExistence type="inferred from homology"/>
<dbReference type="RefSeq" id="WP_112144615.1">
    <property type="nucleotide sequence ID" value="NZ_PGTO01000007.1"/>
</dbReference>
<comment type="similarity">
    <text evidence="2">Belongs to the polysaccharide deacetylase family.</text>
</comment>
<keyword evidence="7" id="KW-1185">Reference proteome</keyword>
<sequence>MAGLSHPPSASAGVSGARRRVACISIDVEGDHSCPDKRIRLLESRDKVLSLTRLLEARKVPLTVFMVMSLADRYRMALEKIAGAVPTEFAVHSFSHDLHRAASLDEIQRARDEYIRQWGVAPRGYRAPSGLIDKPGLRRLMDAGFEYDSSIFPTRRFDEFGYDNAHYPRMPFEFTHDDRRLMEMPIATLRGIRLPYGLTYVKLLGMGAYRLLLPVFPLPEIAVVHFHPCDLYFNEIANNVRGWKRHAHLRNACNATSLLAAMIDALAERGYEFVQMGQLVTELKILGGLRIYDLDHPTQSPFGRTRA</sequence>
<dbReference type="OrthoDB" id="9784220at2"/>
<evidence type="ECO:0000259" key="5">
    <source>
        <dbReference type="Pfam" id="PF01522"/>
    </source>
</evidence>
<evidence type="ECO:0000256" key="2">
    <source>
        <dbReference type="ARBA" id="ARBA00010973"/>
    </source>
</evidence>
<evidence type="ECO:0000256" key="4">
    <source>
        <dbReference type="ARBA" id="ARBA00032976"/>
    </source>
</evidence>
<dbReference type="SUPFAM" id="SSF88713">
    <property type="entry name" value="Glycoside hydrolase/deacetylase"/>
    <property type="match status" value="1"/>
</dbReference>
<reference evidence="6 7" key="1">
    <citation type="submission" date="2017-11" db="EMBL/GenBank/DDBJ databases">
        <title>Draft genome sequence of magnetotactic bacterium Magnetospirillum kuznetsovii LBB-42.</title>
        <authorList>
            <person name="Grouzdev D.S."/>
            <person name="Rysina M.S."/>
            <person name="Baslerov R.V."/>
            <person name="Koziaeva V."/>
        </authorList>
    </citation>
    <scope>NUCLEOTIDE SEQUENCE [LARGE SCALE GENOMIC DNA]</scope>
    <source>
        <strain evidence="6 7">LBB-42</strain>
    </source>
</reference>
<organism evidence="6 7">
    <name type="scientific">Paramagnetospirillum kuznetsovii</name>
    <dbReference type="NCBI Taxonomy" id="2053833"/>
    <lineage>
        <taxon>Bacteria</taxon>
        <taxon>Pseudomonadati</taxon>
        <taxon>Pseudomonadota</taxon>
        <taxon>Alphaproteobacteria</taxon>
        <taxon>Rhodospirillales</taxon>
        <taxon>Magnetospirillaceae</taxon>
        <taxon>Paramagnetospirillum</taxon>
    </lineage>
</organism>
<dbReference type="AlphaFoldDB" id="A0A364NXP2"/>
<name>A0A364NXP2_9PROT</name>
<comment type="caution">
    <text evidence="6">The sequence shown here is derived from an EMBL/GenBank/DDBJ whole genome shotgun (WGS) entry which is preliminary data.</text>
</comment>
<dbReference type="Gene3D" id="3.20.20.370">
    <property type="entry name" value="Glycoside hydrolase/deacetylase"/>
    <property type="match status" value="1"/>
</dbReference>
<dbReference type="GO" id="GO:0016810">
    <property type="term" value="F:hydrolase activity, acting on carbon-nitrogen (but not peptide) bonds"/>
    <property type="evidence" value="ECO:0007669"/>
    <property type="project" value="InterPro"/>
</dbReference>
<dbReference type="Proteomes" id="UP000251075">
    <property type="component" value="Unassembled WGS sequence"/>
</dbReference>
<dbReference type="GO" id="GO:0005975">
    <property type="term" value="P:carbohydrate metabolic process"/>
    <property type="evidence" value="ECO:0007669"/>
    <property type="project" value="InterPro"/>
</dbReference>